<dbReference type="EMBL" id="KT944070">
    <property type="protein sequence ID" value="ALU64589.1"/>
    <property type="molecule type" value="Genomic_DNA"/>
</dbReference>
<sequence>MGDRGERDLMTLRRWFSSGRRRGTDLIRSFTLVETRLESAVETFSTSTEGHRLRGDDLILAI</sequence>
<protein>
    <submittedName>
        <fullName evidence="1">Uncharacterized protein</fullName>
    </submittedName>
</protein>
<name>A0A0U3JAV8_RHILV</name>
<evidence type="ECO:0000313" key="1">
    <source>
        <dbReference type="EMBL" id="ALU64589.1"/>
    </source>
</evidence>
<accession>A0A0U3JAV8</accession>
<proteinExistence type="predicted"/>
<dbReference type="AlphaFoldDB" id="A0A0U3JAV8"/>
<reference evidence="1" key="1">
    <citation type="submission" date="2015-10" db="EMBL/GenBank/DDBJ databases">
        <title>Comparative analysis of sym-gene organization in Rhizobium leguminosarum bv. viciae strains, isolated from different host plants and demonstrating clear differences in symbiotic specificity.</title>
        <authorList>
            <person name="Chirak E.R."/>
            <person name="Kimeklis A.K."/>
            <person name="Andronov E.E."/>
        </authorList>
    </citation>
    <scope>NUCLEOTIDE SEQUENCE</scope>
    <source>
        <strain evidence="1">Vaf12</strain>
    </source>
</reference>
<organism evidence="1">
    <name type="scientific">Rhizobium leguminosarum bv. viciae</name>
    <dbReference type="NCBI Taxonomy" id="387"/>
    <lineage>
        <taxon>Bacteria</taxon>
        <taxon>Pseudomonadati</taxon>
        <taxon>Pseudomonadota</taxon>
        <taxon>Alphaproteobacteria</taxon>
        <taxon>Hyphomicrobiales</taxon>
        <taxon>Rhizobiaceae</taxon>
        <taxon>Rhizobium/Agrobacterium group</taxon>
        <taxon>Rhizobium</taxon>
    </lineage>
</organism>